<keyword evidence="2" id="KW-1185">Reference proteome</keyword>
<dbReference type="EMBL" id="WIUZ02000005">
    <property type="protein sequence ID" value="KAF9787495.1"/>
    <property type="molecule type" value="Genomic_DNA"/>
</dbReference>
<dbReference type="Gene3D" id="3.30.420.40">
    <property type="match status" value="2"/>
</dbReference>
<evidence type="ECO:0000313" key="1">
    <source>
        <dbReference type="EMBL" id="KAF9787495.1"/>
    </source>
</evidence>
<accession>A0A9P6HJV9</accession>
<dbReference type="PANTHER" id="PTHR14187:SF5">
    <property type="entry name" value="HEAT SHOCK 70 KDA PROTEIN 12A"/>
    <property type="match status" value="1"/>
</dbReference>
<evidence type="ECO:0000313" key="2">
    <source>
        <dbReference type="Proteomes" id="UP000736335"/>
    </source>
</evidence>
<reference evidence="1" key="1">
    <citation type="journal article" date="2020" name="Nat. Commun.">
        <title>Large-scale genome sequencing of mycorrhizal fungi provides insights into the early evolution of symbiotic traits.</title>
        <authorList>
            <person name="Miyauchi S."/>
            <person name="Kiss E."/>
            <person name="Kuo A."/>
            <person name="Drula E."/>
            <person name="Kohler A."/>
            <person name="Sanchez-Garcia M."/>
            <person name="Morin E."/>
            <person name="Andreopoulos B."/>
            <person name="Barry K.W."/>
            <person name="Bonito G."/>
            <person name="Buee M."/>
            <person name="Carver A."/>
            <person name="Chen C."/>
            <person name="Cichocki N."/>
            <person name="Clum A."/>
            <person name="Culley D."/>
            <person name="Crous P.W."/>
            <person name="Fauchery L."/>
            <person name="Girlanda M."/>
            <person name="Hayes R.D."/>
            <person name="Keri Z."/>
            <person name="LaButti K."/>
            <person name="Lipzen A."/>
            <person name="Lombard V."/>
            <person name="Magnuson J."/>
            <person name="Maillard F."/>
            <person name="Murat C."/>
            <person name="Nolan M."/>
            <person name="Ohm R.A."/>
            <person name="Pangilinan J."/>
            <person name="Pereira M.F."/>
            <person name="Perotto S."/>
            <person name="Peter M."/>
            <person name="Pfister S."/>
            <person name="Riley R."/>
            <person name="Sitrit Y."/>
            <person name="Stielow J.B."/>
            <person name="Szollosi G."/>
            <person name="Zifcakova L."/>
            <person name="Stursova M."/>
            <person name="Spatafora J.W."/>
            <person name="Tedersoo L."/>
            <person name="Vaario L.M."/>
            <person name="Yamada A."/>
            <person name="Yan M."/>
            <person name="Wang P."/>
            <person name="Xu J."/>
            <person name="Bruns T."/>
            <person name="Baldrian P."/>
            <person name="Vilgalys R."/>
            <person name="Dunand C."/>
            <person name="Henrissat B."/>
            <person name="Grigoriev I.V."/>
            <person name="Hibbett D."/>
            <person name="Nagy L.G."/>
            <person name="Martin F.M."/>
        </authorList>
    </citation>
    <scope>NUCLEOTIDE SEQUENCE</scope>
    <source>
        <strain evidence="1">UH-Tt-Lm1</strain>
    </source>
</reference>
<sequence>MKQTAVGRKPYTGLKKAIVIALDVGTTFSGASYALLNPQEIPKIYEVTSFPGQEHRAGNPKIPSVLWYDRHGDPVKAGAEAEEPSNINTAEEQGWIKVELFKLRLRPKSMKLDMNGMKLPHLPKSKSAVEVFGDFLKYLLRCTRSFIIETHASGQSVWAAVENDIEFVLTHPNGWEGAQQSKMRKAAIYGGLVPNTDEGKAKVRFVTEGEASLHACVLNGLTDDVIANPSQHGFVVADAGGGTLDISSYAIKGTSPLLIEEIAPPDCLFSGSVFVSRRARRFLEEKLKDSRYGAPAVLEHITKRFDETTKRLFRSRDEDQYLVFGSPMDKDPAFGIRNGKLKLTGNEVAEFFEPSIEAAVHSIRNQIVLSGGMVKSVWLVGGFASSPCLFTQLQERLEPDGIVVSRPDGQTSKAVANGAIGFYCDHHVGARIAKHMYGVEFLREFDPNDPEHNERQSRLFQLPSGPKLLPDAFDCILARNSRVKESTTFSRKYCTELTSLSTLSVFEIEVWCYRGPGEQPKWILRGQDDFSTLCFVRADLSPLTASANAMTGPGGKKYWTIVFSIEIHFGLTEFKARIKWNHDVCI</sequence>
<gene>
    <name evidence="1" type="ORF">BJ322DRAFT_1187922</name>
</gene>
<evidence type="ECO:0008006" key="3">
    <source>
        <dbReference type="Google" id="ProtNLM"/>
    </source>
</evidence>
<dbReference type="Gene3D" id="3.90.640.10">
    <property type="entry name" value="Actin, Chain A, domain 4"/>
    <property type="match status" value="1"/>
</dbReference>
<dbReference type="InterPro" id="IPR043129">
    <property type="entry name" value="ATPase_NBD"/>
</dbReference>
<proteinExistence type="predicted"/>
<dbReference type="SUPFAM" id="SSF53067">
    <property type="entry name" value="Actin-like ATPase domain"/>
    <property type="match status" value="2"/>
</dbReference>
<name>A0A9P6HJV9_9AGAM</name>
<dbReference type="AlphaFoldDB" id="A0A9P6HJV9"/>
<dbReference type="PANTHER" id="PTHR14187">
    <property type="entry name" value="ALPHA KINASE/ELONGATION FACTOR 2 KINASE"/>
    <property type="match status" value="1"/>
</dbReference>
<comment type="caution">
    <text evidence="1">The sequence shown here is derived from an EMBL/GenBank/DDBJ whole genome shotgun (WGS) entry which is preliminary data.</text>
</comment>
<dbReference type="OrthoDB" id="2963168at2759"/>
<reference evidence="1" key="2">
    <citation type="submission" date="2020-11" db="EMBL/GenBank/DDBJ databases">
        <authorList>
            <consortium name="DOE Joint Genome Institute"/>
            <person name="Kuo A."/>
            <person name="Miyauchi S."/>
            <person name="Kiss E."/>
            <person name="Drula E."/>
            <person name="Kohler A."/>
            <person name="Sanchez-Garcia M."/>
            <person name="Andreopoulos B."/>
            <person name="Barry K.W."/>
            <person name="Bonito G."/>
            <person name="Buee M."/>
            <person name="Carver A."/>
            <person name="Chen C."/>
            <person name="Cichocki N."/>
            <person name="Clum A."/>
            <person name="Culley D."/>
            <person name="Crous P.W."/>
            <person name="Fauchery L."/>
            <person name="Girlanda M."/>
            <person name="Hayes R."/>
            <person name="Keri Z."/>
            <person name="Labutti K."/>
            <person name="Lipzen A."/>
            <person name="Lombard V."/>
            <person name="Magnuson J."/>
            <person name="Maillard F."/>
            <person name="Morin E."/>
            <person name="Murat C."/>
            <person name="Nolan M."/>
            <person name="Ohm R."/>
            <person name="Pangilinan J."/>
            <person name="Pereira M."/>
            <person name="Perotto S."/>
            <person name="Peter M."/>
            <person name="Riley R."/>
            <person name="Sitrit Y."/>
            <person name="Stielow B."/>
            <person name="Szollosi G."/>
            <person name="Zifcakova L."/>
            <person name="Stursova M."/>
            <person name="Spatafora J.W."/>
            <person name="Tedersoo L."/>
            <person name="Vaario L.-M."/>
            <person name="Yamada A."/>
            <person name="Yan M."/>
            <person name="Wang P."/>
            <person name="Xu J."/>
            <person name="Bruns T."/>
            <person name="Baldrian P."/>
            <person name="Vilgalys R."/>
            <person name="Henrissat B."/>
            <person name="Grigoriev I.V."/>
            <person name="Hibbett D."/>
            <person name="Nagy L.G."/>
            <person name="Martin F.M."/>
        </authorList>
    </citation>
    <scope>NUCLEOTIDE SEQUENCE</scope>
    <source>
        <strain evidence="1">UH-Tt-Lm1</strain>
    </source>
</reference>
<protein>
    <recommendedName>
        <fullName evidence="3">Actin-like ATPase domain-containing protein</fullName>
    </recommendedName>
</protein>
<dbReference type="CDD" id="cd10170">
    <property type="entry name" value="ASKHA_NBD_HSP70"/>
    <property type="match status" value="1"/>
</dbReference>
<organism evidence="1 2">
    <name type="scientific">Thelephora terrestris</name>
    <dbReference type="NCBI Taxonomy" id="56493"/>
    <lineage>
        <taxon>Eukaryota</taxon>
        <taxon>Fungi</taxon>
        <taxon>Dikarya</taxon>
        <taxon>Basidiomycota</taxon>
        <taxon>Agaricomycotina</taxon>
        <taxon>Agaricomycetes</taxon>
        <taxon>Thelephorales</taxon>
        <taxon>Thelephoraceae</taxon>
        <taxon>Thelephora</taxon>
    </lineage>
</organism>
<dbReference type="Proteomes" id="UP000736335">
    <property type="component" value="Unassembled WGS sequence"/>
</dbReference>